<evidence type="ECO:0000313" key="3">
    <source>
        <dbReference type="Proteomes" id="UP000003835"/>
    </source>
</evidence>
<feature type="compositionally biased region" description="Polar residues" evidence="1">
    <location>
        <begin position="35"/>
        <end position="45"/>
    </location>
</feature>
<keyword evidence="3" id="KW-1185">Reference proteome</keyword>
<organism evidence="2 3">
    <name type="scientific">Coleofasciculus chthonoplastes PCC 7420</name>
    <dbReference type="NCBI Taxonomy" id="118168"/>
    <lineage>
        <taxon>Bacteria</taxon>
        <taxon>Bacillati</taxon>
        <taxon>Cyanobacteriota</taxon>
        <taxon>Cyanophyceae</taxon>
        <taxon>Coleofasciculales</taxon>
        <taxon>Coleofasciculaceae</taxon>
        <taxon>Coleofasciculus</taxon>
    </lineage>
</organism>
<dbReference type="eggNOG" id="ENOG5032SNK">
    <property type="taxonomic scope" value="Bacteria"/>
</dbReference>
<dbReference type="STRING" id="118168.MC7420_6565"/>
<dbReference type="EMBL" id="DS989885">
    <property type="protein sequence ID" value="EDX70640.1"/>
    <property type="molecule type" value="Genomic_DNA"/>
</dbReference>
<feature type="region of interest" description="Disordered" evidence="1">
    <location>
        <begin position="35"/>
        <end position="80"/>
    </location>
</feature>
<feature type="compositionally biased region" description="Pro residues" evidence="1">
    <location>
        <begin position="65"/>
        <end position="79"/>
    </location>
</feature>
<evidence type="ECO:0000256" key="1">
    <source>
        <dbReference type="SAM" id="MobiDB-lite"/>
    </source>
</evidence>
<sequence length="188" mass="20172">MLYPVFIIVLLLGMAGLGLGLFEFKVWIEPQSSDTASLPSVSQSPEVAEVETAQPLSPALSPLSSPLPSPEASPSPPLDPVALAAQKGGLRVSNSTEHPVRVALLERQTDSKAYTKPAHWDFSPMEGGSQGLILSLPQDDLILGNGDIVVAFAQDGSRLYWGPYVIGETPVPVWNKKTGEWELVLQPY</sequence>
<gene>
    <name evidence="2" type="ORF">MC7420_6565</name>
</gene>
<feature type="compositionally biased region" description="Low complexity" evidence="1">
    <location>
        <begin position="55"/>
        <end position="64"/>
    </location>
</feature>
<dbReference type="HOGENOM" id="CLU_114928_0_0_3"/>
<reference evidence="2 3" key="1">
    <citation type="submission" date="2008-07" db="EMBL/GenBank/DDBJ databases">
        <authorList>
            <person name="Tandeau de Marsac N."/>
            <person name="Ferriera S."/>
            <person name="Johnson J."/>
            <person name="Kravitz S."/>
            <person name="Beeson K."/>
            <person name="Sutton G."/>
            <person name="Rogers Y.-H."/>
            <person name="Friedman R."/>
            <person name="Frazier M."/>
            <person name="Venter J.C."/>
        </authorList>
    </citation>
    <scope>NUCLEOTIDE SEQUENCE [LARGE SCALE GENOMIC DNA]</scope>
    <source>
        <strain evidence="2 3">PCC 7420</strain>
    </source>
</reference>
<name>B4W5A7_9CYAN</name>
<dbReference type="AlphaFoldDB" id="B4W5A7"/>
<proteinExistence type="predicted"/>
<protein>
    <submittedName>
        <fullName evidence="2">Uncharacterized protein</fullName>
    </submittedName>
</protein>
<evidence type="ECO:0000313" key="2">
    <source>
        <dbReference type="EMBL" id="EDX70640.1"/>
    </source>
</evidence>
<accession>B4W5A7</accession>
<dbReference type="Proteomes" id="UP000003835">
    <property type="component" value="Unassembled WGS sequence"/>
</dbReference>